<dbReference type="AlphaFoldDB" id="A0A1B6EXF2"/>
<sequence>KSVTANTLQRSHLFGADVVIIMSANPADACGLLDQSIPQWKRELIIRRRALGRTLQVGSSSVKLTCPAVVAIVRQPEGLSAIDGVTNKQLSLPGDVSSSSFSSLNQNSVDFHPSTSSAVAVRNMRLLDAPNDVNNLVISDVEVKNKQGEVTSDICVNYNLIMGEDKSFSSKKKRSTSRSKCDQNNSIKRQQNLFINQVSSEGINGKSNNDEDGLSDSSEELQYGPGIVNKLKTKYLSMTLREQKRQLRPSIINLRRATSLENMLEGDGNMNKQNKSNEETSLKTENFSVNNKSTTFSNSLGLNSHRAMKYLGNRSLETMKRARSMDTLLKSESRTILKNSITGLGNKQHFINQANDITKPIASIVNENIIIVENLPAGLPNNDSLNDLIPSNDLSKHLKRSIPDEKELPPPDLVKQALKIFETSPKKSLKPPSQNNLSKLLVGLPNTNNQAVNNRTIDKGKNNLSKPSLSPKPILSPERLKQNRSRMTGSPKKSQNSRTNDTFLVNPLQSSRNGQHITKPQLQVDTTESIINVNTNISVKPSKTGITSPKAMSPRSISPVVTVLSNNEQGSSTTTVSTRNSSIMDSQNMLQNTDEVEEIDGREVSKSVPEGALENIRRGGVSMQFSFSNENSLHNKSYLPRSKSPPQAVNTSLIKDKLEKSPPASIAPLRSSTSSHTKQVGIIRPLVTSKMQSTHPSSPPLTEQEIEKNLINRVKSIEQPISKVVVAIKAHPDNVVLGTVSPEAVTNKNLTLPRVSANPKTRTQGLWDDKHWHQNQNTIVFNFSDRKEVPDYIENDGLIFRGIRDRPRPGEDGIILLDSGGEESSTDVEELDPPSPCDVTFVGDNVLINGKSNLKKSPKQVKLRIKFNDEATTMFEYPSEASLAEEETVQQDNTDGDTSRSQSLPSPSLPLALGGTLGAYTPRKMGTGEWQLGVTPVQQPSTSPAPLEPPPQDHLKPAPPESTVVWSEDTASDLLF</sequence>
<feature type="non-terminal residue" evidence="9">
    <location>
        <position position="1"/>
    </location>
</feature>
<feature type="region of interest" description="Disordered" evidence="8">
    <location>
        <begin position="877"/>
        <end position="976"/>
    </location>
</feature>
<dbReference type="EMBL" id="GECZ01027063">
    <property type="protein sequence ID" value="JAS42706.1"/>
    <property type="molecule type" value="Transcribed_RNA"/>
</dbReference>
<evidence type="ECO:0000256" key="2">
    <source>
        <dbReference type="ARBA" id="ARBA00004269"/>
    </source>
</evidence>
<dbReference type="PANTHER" id="PTHR13289">
    <property type="entry name" value="PROTEIN PHOSPHATASE 1-BINDING PROTEIN BIFOCAL"/>
    <property type="match status" value="1"/>
</dbReference>
<evidence type="ECO:0000256" key="8">
    <source>
        <dbReference type="SAM" id="MobiDB-lite"/>
    </source>
</evidence>
<gene>
    <name evidence="9" type="ORF">g.15219</name>
</gene>
<evidence type="ECO:0000256" key="1">
    <source>
        <dbReference type="ARBA" id="ARBA00004232"/>
    </source>
</evidence>
<keyword evidence="5" id="KW-1133">Transmembrane helix</keyword>
<feature type="region of interest" description="Disordered" evidence="8">
    <location>
        <begin position="455"/>
        <end position="520"/>
    </location>
</feature>
<feature type="compositionally biased region" description="Polar residues" evidence="8">
    <location>
        <begin position="182"/>
        <end position="207"/>
    </location>
</feature>
<dbReference type="GO" id="GO:0006935">
    <property type="term" value="P:chemotaxis"/>
    <property type="evidence" value="ECO:0007669"/>
    <property type="project" value="TreeGrafter"/>
</dbReference>
<dbReference type="GO" id="GO:0031965">
    <property type="term" value="C:nuclear membrane"/>
    <property type="evidence" value="ECO:0007669"/>
    <property type="project" value="UniProtKB-SubCell"/>
</dbReference>
<dbReference type="InterPro" id="IPR019130">
    <property type="entry name" value="Macoilin"/>
</dbReference>
<dbReference type="GO" id="GO:0008017">
    <property type="term" value="F:microtubule binding"/>
    <property type="evidence" value="ECO:0007669"/>
    <property type="project" value="TreeGrafter"/>
</dbReference>
<feature type="region of interest" description="Disordered" evidence="8">
    <location>
        <begin position="656"/>
        <end position="680"/>
    </location>
</feature>
<organism evidence="9">
    <name type="scientific">Cuerna arida</name>
    <dbReference type="NCBI Taxonomy" id="1464854"/>
    <lineage>
        <taxon>Eukaryota</taxon>
        <taxon>Metazoa</taxon>
        <taxon>Ecdysozoa</taxon>
        <taxon>Arthropoda</taxon>
        <taxon>Hexapoda</taxon>
        <taxon>Insecta</taxon>
        <taxon>Pterygota</taxon>
        <taxon>Neoptera</taxon>
        <taxon>Paraneoptera</taxon>
        <taxon>Hemiptera</taxon>
        <taxon>Auchenorrhyncha</taxon>
        <taxon>Membracoidea</taxon>
        <taxon>Cicadellidae</taxon>
        <taxon>Cicadellinae</taxon>
        <taxon>Proconiini</taxon>
        <taxon>Cuerna</taxon>
    </lineage>
</organism>
<evidence type="ECO:0000256" key="6">
    <source>
        <dbReference type="ARBA" id="ARBA00023136"/>
    </source>
</evidence>
<feature type="compositionally biased region" description="Polar residues" evidence="8">
    <location>
        <begin position="485"/>
        <end position="520"/>
    </location>
</feature>
<keyword evidence="7" id="KW-0539">Nucleus</keyword>
<protein>
    <submittedName>
        <fullName evidence="9">Uncharacterized protein</fullName>
    </submittedName>
</protein>
<evidence type="ECO:0000313" key="9">
    <source>
        <dbReference type="EMBL" id="JAS42706.1"/>
    </source>
</evidence>
<feature type="region of interest" description="Disordered" evidence="8">
    <location>
        <begin position="167"/>
        <end position="221"/>
    </location>
</feature>
<keyword evidence="4" id="KW-0256">Endoplasmic reticulum</keyword>
<reference evidence="9" key="1">
    <citation type="submission" date="2015-11" db="EMBL/GenBank/DDBJ databases">
        <title>De novo transcriptome assembly of four potential Pierce s Disease insect vectors from Arizona vineyards.</title>
        <authorList>
            <person name="Tassone E.E."/>
        </authorList>
    </citation>
    <scope>NUCLEOTIDE SEQUENCE</scope>
</reference>
<dbReference type="GO" id="GO:0023041">
    <property type="term" value="P:neuronal signal transduction"/>
    <property type="evidence" value="ECO:0007669"/>
    <property type="project" value="InterPro"/>
</dbReference>
<dbReference type="GO" id="GO:0030867">
    <property type="term" value="C:rough endoplasmic reticulum membrane"/>
    <property type="evidence" value="ECO:0007669"/>
    <property type="project" value="UniProtKB-SubCell"/>
</dbReference>
<keyword evidence="3" id="KW-0812">Transmembrane</keyword>
<feature type="compositionally biased region" description="Low complexity" evidence="8">
    <location>
        <begin position="462"/>
        <end position="477"/>
    </location>
</feature>
<evidence type="ECO:0000256" key="5">
    <source>
        <dbReference type="ARBA" id="ARBA00022989"/>
    </source>
</evidence>
<proteinExistence type="predicted"/>
<feature type="compositionally biased region" description="Acidic residues" evidence="8">
    <location>
        <begin position="210"/>
        <end position="219"/>
    </location>
</feature>
<dbReference type="PANTHER" id="PTHR13289:SF3">
    <property type="entry name" value="BIFOCAL, ISOFORM F"/>
    <property type="match status" value="1"/>
</dbReference>
<keyword evidence="6" id="KW-0472">Membrane</keyword>
<comment type="subcellular location">
    <subcellularLocation>
        <location evidence="1">Nucleus membrane</location>
        <topology evidence="1">Multi-pass membrane protein</topology>
    </subcellularLocation>
    <subcellularLocation>
        <location evidence="2">Rough endoplasmic reticulum membrane</location>
        <topology evidence="2">Multi-pass membrane protein</topology>
    </subcellularLocation>
</comment>
<feature type="compositionally biased region" description="Low complexity" evidence="8">
    <location>
        <begin position="899"/>
        <end position="914"/>
    </location>
</feature>
<name>A0A1B6EXF2_9HEMI</name>
<evidence type="ECO:0000256" key="3">
    <source>
        <dbReference type="ARBA" id="ARBA00022692"/>
    </source>
</evidence>
<evidence type="ECO:0000256" key="7">
    <source>
        <dbReference type="ARBA" id="ARBA00023242"/>
    </source>
</evidence>
<evidence type="ECO:0000256" key="4">
    <source>
        <dbReference type="ARBA" id="ARBA00022824"/>
    </source>
</evidence>
<accession>A0A1B6EXF2</accession>